<dbReference type="PROSITE" id="PS50297">
    <property type="entry name" value="ANK_REP_REGION"/>
    <property type="match status" value="2"/>
</dbReference>
<comment type="similarity">
    <text evidence="2">Belongs to the ankyrin SOCS box (ASB) family.</text>
</comment>
<evidence type="ECO:0000313" key="7">
    <source>
        <dbReference type="EMBL" id="RLV83672.1"/>
    </source>
</evidence>
<evidence type="ECO:0000256" key="4">
    <source>
        <dbReference type="ARBA" id="ARBA00023043"/>
    </source>
</evidence>
<dbReference type="InterPro" id="IPR001496">
    <property type="entry name" value="SOCS_box"/>
</dbReference>
<sequence>VDARNIDGSTPLCDACAAGSAECARALLARGASANPALYSASPLHEACMSGANVNAAKLHETALHHAAKARNADLVQLLVEFGANVYARDNRGRKPSEYTWSSSPAAKCFEFYETTPLSLAQLCRLSVRRAAGRRGLARMAELQIPPRLIRYLCYD</sequence>
<dbReference type="InterPro" id="IPR002110">
    <property type="entry name" value="Ankyrin_rpt"/>
</dbReference>
<dbReference type="FunFam" id="1.10.750.20:FF:000001">
    <property type="entry name" value="Ankyrin repeat and SOCS box containing 1"/>
    <property type="match status" value="1"/>
</dbReference>
<dbReference type="InterPro" id="IPR036036">
    <property type="entry name" value="SOCS_box-like_dom_sf"/>
</dbReference>
<accession>A0A3L8RTZ0</accession>
<feature type="domain" description="SOCS box" evidence="6">
    <location>
        <begin position="112"/>
        <end position="156"/>
    </location>
</feature>
<dbReference type="PROSITE" id="PS50225">
    <property type="entry name" value="SOCS"/>
    <property type="match status" value="1"/>
</dbReference>
<dbReference type="AlphaFoldDB" id="A0A3L8RTZ0"/>
<evidence type="ECO:0000313" key="8">
    <source>
        <dbReference type="Proteomes" id="UP000276834"/>
    </source>
</evidence>
<evidence type="ECO:0000256" key="5">
    <source>
        <dbReference type="PROSITE-ProRule" id="PRU00023"/>
    </source>
</evidence>
<dbReference type="SMART" id="SM00248">
    <property type="entry name" value="ANK"/>
    <property type="match status" value="2"/>
</dbReference>
<dbReference type="GO" id="GO:0016567">
    <property type="term" value="P:protein ubiquitination"/>
    <property type="evidence" value="ECO:0007669"/>
    <property type="project" value="UniProtKB-UniPathway"/>
</dbReference>
<dbReference type="SMART" id="SM00969">
    <property type="entry name" value="SOCS_box"/>
    <property type="match status" value="1"/>
</dbReference>
<dbReference type="InterPro" id="IPR051573">
    <property type="entry name" value="Ankyrin-SOCS_box_domain"/>
</dbReference>
<proteinExistence type="inferred from homology"/>
<dbReference type="Pfam" id="PF07525">
    <property type="entry name" value="SOCS_box"/>
    <property type="match status" value="1"/>
</dbReference>
<dbReference type="EMBL" id="QUSF01000308">
    <property type="protein sequence ID" value="RLV83672.1"/>
    <property type="molecule type" value="Genomic_DNA"/>
</dbReference>
<keyword evidence="4 5" id="KW-0040">ANK repeat</keyword>
<dbReference type="Proteomes" id="UP000276834">
    <property type="component" value="Unassembled WGS sequence"/>
</dbReference>
<keyword evidence="8" id="KW-1185">Reference proteome</keyword>
<dbReference type="InterPro" id="IPR036770">
    <property type="entry name" value="Ankyrin_rpt-contain_sf"/>
</dbReference>
<comment type="pathway">
    <text evidence="1">Protein modification; protein ubiquitination.</text>
</comment>
<protein>
    <recommendedName>
        <fullName evidence="6">SOCS box domain-containing protein</fullName>
    </recommendedName>
</protein>
<reference evidence="7 8" key="1">
    <citation type="journal article" date="2018" name="Proc. R. Soc. B">
        <title>A non-coding region near Follistatin controls head colour polymorphism in the Gouldian finch.</title>
        <authorList>
            <person name="Toomey M.B."/>
            <person name="Marques C.I."/>
            <person name="Andrade P."/>
            <person name="Araujo P.M."/>
            <person name="Sabatino S."/>
            <person name="Gazda M.A."/>
            <person name="Afonso S."/>
            <person name="Lopes R.J."/>
            <person name="Corbo J.C."/>
            <person name="Carneiro M."/>
        </authorList>
    </citation>
    <scope>NUCLEOTIDE SEQUENCE [LARGE SCALE GENOMIC DNA]</scope>
    <source>
        <strain evidence="7">Red01</strain>
        <tissue evidence="7">Muscle</tissue>
    </source>
</reference>
<dbReference type="Pfam" id="PF00023">
    <property type="entry name" value="Ank"/>
    <property type="match status" value="1"/>
</dbReference>
<dbReference type="PANTHER" id="PTHR24136">
    <property type="entry name" value="SOWAH (DROSOPHILA) HOMOLOG"/>
    <property type="match status" value="1"/>
</dbReference>
<evidence type="ECO:0000256" key="3">
    <source>
        <dbReference type="ARBA" id="ARBA00022737"/>
    </source>
</evidence>
<name>A0A3L8RTZ0_CHLGU</name>
<keyword evidence="3" id="KW-0677">Repeat</keyword>
<dbReference type="GO" id="GO:0045732">
    <property type="term" value="P:positive regulation of protein catabolic process"/>
    <property type="evidence" value="ECO:0007669"/>
    <property type="project" value="TreeGrafter"/>
</dbReference>
<feature type="repeat" description="ANK" evidence="5">
    <location>
        <begin position="59"/>
        <end position="91"/>
    </location>
</feature>
<evidence type="ECO:0000256" key="1">
    <source>
        <dbReference type="ARBA" id="ARBA00004906"/>
    </source>
</evidence>
<dbReference type="GO" id="GO:0035556">
    <property type="term" value="P:intracellular signal transduction"/>
    <property type="evidence" value="ECO:0007669"/>
    <property type="project" value="InterPro"/>
</dbReference>
<dbReference type="UniPathway" id="UPA00143"/>
<evidence type="ECO:0000259" key="6">
    <source>
        <dbReference type="PROSITE" id="PS50225"/>
    </source>
</evidence>
<dbReference type="SUPFAM" id="SSF48403">
    <property type="entry name" value="Ankyrin repeat"/>
    <property type="match status" value="1"/>
</dbReference>
<dbReference type="Gene3D" id="1.25.40.20">
    <property type="entry name" value="Ankyrin repeat-containing domain"/>
    <property type="match status" value="2"/>
</dbReference>
<feature type="non-terminal residue" evidence="7">
    <location>
        <position position="1"/>
    </location>
</feature>
<dbReference type="PANTHER" id="PTHR24136:SF53">
    <property type="entry name" value="ANKYRIN REPEAT AND SOCS BOX CONTAINING 13"/>
    <property type="match status" value="1"/>
</dbReference>
<dbReference type="Pfam" id="PF13857">
    <property type="entry name" value="Ank_5"/>
    <property type="match status" value="1"/>
</dbReference>
<organism evidence="7 8">
    <name type="scientific">Chloebia gouldiae</name>
    <name type="common">Gouldian finch</name>
    <name type="synonym">Erythrura gouldiae</name>
    <dbReference type="NCBI Taxonomy" id="44316"/>
    <lineage>
        <taxon>Eukaryota</taxon>
        <taxon>Metazoa</taxon>
        <taxon>Chordata</taxon>
        <taxon>Craniata</taxon>
        <taxon>Vertebrata</taxon>
        <taxon>Euteleostomi</taxon>
        <taxon>Archelosauria</taxon>
        <taxon>Archosauria</taxon>
        <taxon>Dinosauria</taxon>
        <taxon>Saurischia</taxon>
        <taxon>Theropoda</taxon>
        <taxon>Coelurosauria</taxon>
        <taxon>Aves</taxon>
        <taxon>Neognathae</taxon>
        <taxon>Neoaves</taxon>
        <taxon>Telluraves</taxon>
        <taxon>Australaves</taxon>
        <taxon>Passeriformes</taxon>
        <taxon>Passeroidea</taxon>
        <taxon>Passeridae</taxon>
        <taxon>Chloebia</taxon>
    </lineage>
</organism>
<comment type="caution">
    <text evidence="7">The sequence shown here is derived from an EMBL/GenBank/DDBJ whole genome shotgun (WGS) entry which is preliminary data.</text>
</comment>
<dbReference type="Gene3D" id="1.10.750.20">
    <property type="entry name" value="SOCS box"/>
    <property type="match status" value="1"/>
</dbReference>
<feature type="repeat" description="ANK" evidence="5">
    <location>
        <begin position="7"/>
        <end position="35"/>
    </location>
</feature>
<dbReference type="OrthoDB" id="10252328at2759"/>
<dbReference type="SUPFAM" id="SSF158235">
    <property type="entry name" value="SOCS box-like"/>
    <property type="match status" value="1"/>
</dbReference>
<evidence type="ECO:0000256" key="2">
    <source>
        <dbReference type="ARBA" id="ARBA00005949"/>
    </source>
</evidence>
<dbReference type="PROSITE" id="PS50088">
    <property type="entry name" value="ANK_REPEAT"/>
    <property type="match status" value="2"/>
</dbReference>
<gene>
    <name evidence="7" type="ORF">DV515_00016424</name>
</gene>